<evidence type="ECO:0000256" key="7">
    <source>
        <dbReference type="ARBA" id="ARBA00023286"/>
    </source>
</evidence>
<dbReference type="PROSITE" id="PS00889">
    <property type="entry name" value="CNMP_BINDING_2"/>
    <property type="match status" value="1"/>
</dbReference>
<feature type="compositionally biased region" description="Basic and acidic residues" evidence="10">
    <location>
        <begin position="44"/>
        <end position="57"/>
    </location>
</feature>
<dbReference type="InterPro" id="IPR018490">
    <property type="entry name" value="cNMP-bd_dom_sf"/>
</dbReference>
<reference evidence="13 14" key="1">
    <citation type="submission" date="2023-09" db="EMBL/GenBank/DDBJ databases">
        <title>Nesidiocoris tenuis whole genome shotgun sequence.</title>
        <authorList>
            <person name="Shibata T."/>
            <person name="Shimoda M."/>
            <person name="Kobayashi T."/>
            <person name="Uehara T."/>
        </authorList>
    </citation>
    <scope>NUCLEOTIDE SEQUENCE [LARGE SCALE GENOMIC DNA]</scope>
    <source>
        <strain evidence="13 14">Japan</strain>
    </source>
</reference>
<evidence type="ECO:0000256" key="2">
    <source>
        <dbReference type="ARBA" id="ARBA00022448"/>
    </source>
</evidence>
<dbReference type="InterPro" id="IPR000595">
    <property type="entry name" value="cNMP-bd_dom"/>
</dbReference>
<keyword evidence="9" id="KW-0175">Coiled coil</keyword>
<evidence type="ECO:0000259" key="12">
    <source>
        <dbReference type="PROSITE" id="PS50042"/>
    </source>
</evidence>
<comment type="subcellular location">
    <subcellularLocation>
        <location evidence="1">Membrane</location>
        <topology evidence="1">Multi-pass membrane protein</topology>
    </subcellularLocation>
</comment>
<keyword evidence="14" id="KW-1185">Reference proteome</keyword>
<keyword evidence="5" id="KW-0406">Ion transport</keyword>
<dbReference type="SUPFAM" id="SSF51206">
    <property type="entry name" value="cAMP-binding domain-like"/>
    <property type="match status" value="1"/>
</dbReference>
<evidence type="ECO:0000256" key="9">
    <source>
        <dbReference type="SAM" id="Coils"/>
    </source>
</evidence>
<feature type="compositionally biased region" description="Polar residues" evidence="10">
    <location>
        <begin position="99"/>
        <end position="108"/>
    </location>
</feature>
<dbReference type="PANTHER" id="PTHR45638">
    <property type="entry name" value="CYCLIC NUCLEOTIDE-GATED CATION CHANNEL SUBUNIT A"/>
    <property type="match status" value="1"/>
</dbReference>
<keyword evidence="2" id="KW-0813">Transport</keyword>
<keyword evidence="7" id="KW-1071">Ligand-gated ion channel</keyword>
<keyword evidence="3 11" id="KW-0812">Transmembrane</keyword>
<dbReference type="PANTHER" id="PTHR45638:SF1">
    <property type="entry name" value="CYCLIC NUCLEOTIDE-GATED ION CHANNEL SUBUNIT B, ISOFORM A"/>
    <property type="match status" value="1"/>
</dbReference>
<evidence type="ECO:0000256" key="3">
    <source>
        <dbReference type="ARBA" id="ARBA00022692"/>
    </source>
</evidence>
<evidence type="ECO:0000256" key="10">
    <source>
        <dbReference type="SAM" id="MobiDB-lite"/>
    </source>
</evidence>
<dbReference type="Gene3D" id="1.10.287.70">
    <property type="match status" value="1"/>
</dbReference>
<evidence type="ECO:0000256" key="4">
    <source>
        <dbReference type="ARBA" id="ARBA00022989"/>
    </source>
</evidence>
<keyword evidence="8" id="KW-0407">Ion channel</keyword>
<proteinExistence type="predicted"/>
<dbReference type="CDD" id="cd00038">
    <property type="entry name" value="CAP_ED"/>
    <property type="match status" value="1"/>
</dbReference>
<dbReference type="EMBL" id="AP028909">
    <property type="protein sequence ID" value="BES89039.1"/>
    <property type="molecule type" value="Genomic_DNA"/>
</dbReference>
<dbReference type="InterPro" id="IPR005821">
    <property type="entry name" value="Ion_trans_dom"/>
</dbReference>
<evidence type="ECO:0000256" key="5">
    <source>
        <dbReference type="ARBA" id="ARBA00023065"/>
    </source>
</evidence>
<evidence type="ECO:0000256" key="1">
    <source>
        <dbReference type="ARBA" id="ARBA00004141"/>
    </source>
</evidence>
<dbReference type="PROSITE" id="PS00888">
    <property type="entry name" value="CNMP_BINDING_1"/>
    <property type="match status" value="1"/>
</dbReference>
<dbReference type="SUPFAM" id="SSF81324">
    <property type="entry name" value="Voltage-gated potassium channels"/>
    <property type="match status" value="1"/>
</dbReference>
<dbReference type="Pfam" id="PF00027">
    <property type="entry name" value="cNMP_binding"/>
    <property type="match status" value="1"/>
</dbReference>
<dbReference type="Gene3D" id="1.10.287.630">
    <property type="entry name" value="Helix hairpin bin"/>
    <property type="match status" value="1"/>
</dbReference>
<dbReference type="Proteomes" id="UP001307889">
    <property type="component" value="Chromosome 1"/>
</dbReference>
<dbReference type="InterPro" id="IPR014710">
    <property type="entry name" value="RmlC-like_jellyroll"/>
</dbReference>
<dbReference type="Pfam" id="PF00520">
    <property type="entry name" value="Ion_trans"/>
    <property type="match status" value="1"/>
</dbReference>
<feature type="transmembrane region" description="Helical" evidence="11">
    <location>
        <begin position="347"/>
        <end position="368"/>
    </location>
</feature>
<organism evidence="13 14">
    <name type="scientific">Nesidiocoris tenuis</name>
    <dbReference type="NCBI Taxonomy" id="355587"/>
    <lineage>
        <taxon>Eukaryota</taxon>
        <taxon>Metazoa</taxon>
        <taxon>Ecdysozoa</taxon>
        <taxon>Arthropoda</taxon>
        <taxon>Hexapoda</taxon>
        <taxon>Insecta</taxon>
        <taxon>Pterygota</taxon>
        <taxon>Neoptera</taxon>
        <taxon>Paraneoptera</taxon>
        <taxon>Hemiptera</taxon>
        <taxon>Heteroptera</taxon>
        <taxon>Panheteroptera</taxon>
        <taxon>Cimicomorpha</taxon>
        <taxon>Miridae</taxon>
        <taxon>Dicyphina</taxon>
        <taxon>Nesidiocoris</taxon>
    </lineage>
</organism>
<dbReference type="Gene3D" id="2.60.120.10">
    <property type="entry name" value="Jelly Rolls"/>
    <property type="match status" value="1"/>
</dbReference>
<dbReference type="PROSITE" id="PS50042">
    <property type="entry name" value="CNMP_BINDING_3"/>
    <property type="match status" value="1"/>
</dbReference>
<dbReference type="SMART" id="SM00100">
    <property type="entry name" value="cNMP"/>
    <property type="match status" value="1"/>
</dbReference>
<keyword evidence="6 11" id="KW-0472">Membrane</keyword>
<feature type="domain" description="Cyclic nucleotide-binding" evidence="12">
    <location>
        <begin position="451"/>
        <end position="555"/>
    </location>
</feature>
<feature type="transmembrane region" description="Helical" evidence="11">
    <location>
        <begin position="230"/>
        <end position="252"/>
    </location>
</feature>
<feature type="transmembrane region" description="Helical" evidence="11">
    <location>
        <begin position="143"/>
        <end position="165"/>
    </location>
</feature>
<evidence type="ECO:0000256" key="11">
    <source>
        <dbReference type="SAM" id="Phobius"/>
    </source>
</evidence>
<evidence type="ECO:0000256" key="6">
    <source>
        <dbReference type="ARBA" id="ARBA00023136"/>
    </source>
</evidence>
<feature type="region of interest" description="Disordered" evidence="10">
    <location>
        <begin position="1"/>
        <end position="57"/>
    </location>
</feature>
<dbReference type="InterPro" id="IPR018488">
    <property type="entry name" value="cNMP-bd_CS"/>
</dbReference>
<keyword evidence="4 11" id="KW-1133">Transmembrane helix</keyword>
<protein>
    <submittedName>
        <fullName evidence="13">Cation channel</fullName>
    </submittedName>
</protein>
<name>A0ABN7ACZ9_9HEMI</name>
<feature type="coiled-coil region" evidence="9">
    <location>
        <begin position="571"/>
        <end position="598"/>
    </location>
</feature>
<evidence type="ECO:0000313" key="13">
    <source>
        <dbReference type="EMBL" id="BES89039.1"/>
    </source>
</evidence>
<dbReference type="InterPro" id="IPR050866">
    <property type="entry name" value="CNG_cation_channel"/>
</dbReference>
<gene>
    <name evidence="13" type="ORF">NTJ_01846</name>
</gene>
<evidence type="ECO:0000313" key="14">
    <source>
        <dbReference type="Proteomes" id="UP001307889"/>
    </source>
</evidence>
<feature type="region of interest" description="Disordered" evidence="10">
    <location>
        <begin position="76"/>
        <end position="108"/>
    </location>
</feature>
<accession>A0ABN7ACZ9</accession>
<sequence>MAENGCNDSRPESPKPTQSIDEKSLPVDSRTVPRDSLSPNTSCEEDKTPGSSRNGEELISRRFRLLARSYRERTQRVKRRFDLPPTPSTVSSEPEDNNCRTAPSSGAPSVTQLVHTVSKEWIPQDGSNSPGSPFVVEPQSCVYISWMSLVTASFLYNCFVIPLRTTFQSYQTPENTAMWWALDYSMDVIYFIDMVFVKPRIMFLDEGFWVKDSRRTSINYMKKTEFKMDVISLIPLDLLYFYFGADCVILRFPRILKVHSFWEFFNHFDKVSPSPYIVRTARTLTYMIYLVHINACAYYAVSLYEGIAINHWVYNGVGNAYIRCFYFAVKTATSIGKNPRPENEAEYLFMTACWLTGVFVFAILIGQIRDIIATATRSQTEYRKLMDETLDHLRKLNLPPRTLERVKTWFSYTWQQQHTLDESRVLGTLPHKMKTDVAIEVHISTLNKVQLFKDCDQALLRELVLKLRPVLYLPGDYICRKGEVGKEMYIVKSGQVQVVAGENGCDVIATLTEGSVFGEISLLQISGGNRRTADVRSNGFSNLFVLSKDDLNEALEFHPNAQEILKKKAKALMKENQAREARELRQKIREEMELLEKVGNPQTPTSKTPRLLPIVMKVLPPDSGPARLLKYGSKSTRHTKGRTRRLYTTTVAQTESHYLESSGKSQSLDFGLLESLAKNETVENQDPEYSDEVLQEECDVCKRARTKVECDVTVHREQ</sequence>
<evidence type="ECO:0000256" key="8">
    <source>
        <dbReference type="ARBA" id="ARBA00023303"/>
    </source>
</evidence>